<evidence type="ECO:0000256" key="3">
    <source>
        <dbReference type="ARBA" id="ARBA00023002"/>
    </source>
</evidence>
<sequence>MSARWLGDGWLMDQTSHILLIAGSAEAHDIASQFTQNGQRMQAILRAPERSFGPLAVPSQIWAPASVGDMKFFLAQQRITAICDAGHGFDSDVADMAAAAAAEMGLAYARVLRPIWPIDPPVLRAASVRAAADMIFPGARVFAATGRGSVPEFTLFKGDTLFLRQNDPKMRSALPDFVQPVFGTPPFTVAQEVALFRELDIDTLICRNVGGLPSRPKLDAAREMGLRSIVIDRSAPPAGALVLYRAKDALEWLDTL</sequence>
<dbReference type="UniPathway" id="UPA00148"/>
<dbReference type="EMBL" id="FPAJ01000001">
    <property type="protein sequence ID" value="SFS57317.1"/>
    <property type="molecule type" value="Genomic_DNA"/>
</dbReference>
<dbReference type="PROSITE" id="PS51014">
    <property type="entry name" value="COBK_CBIJ"/>
    <property type="match status" value="1"/>
</dbReference>
<organism evidence="4 5">
    <name type="scientific">Sulfitobacter marinus</name>
    <dbReference type="NCBI Taxonomy" id="394264"/>
    <lineage>
        <taxon>Bacteria</taxon>
        <taxon>Pseudomonadati</taxon>
        <taxon>Pseudomonadota</taxon>
        <taxon>Alphaproteobacteria</taxon>
        <taxon>Rhodobacterales</taxon>
        <taxon>Roseobacteraceae</taxon>
        <taxon>Sulfitobacter</taxon>
    </lineage>
</organism>
<dbReference type="Proteomes" id="UP000199239">
    <property type="component" value="Unassembled WGS sequence"/>
</dbReference>
<dbReference type="RefSeq" id="WP_245764182.1">
    <property type="nucleotide sequence ID" value="NZ_FPAJ01000001.1"/>
</dbReference>
<comment type="pathway">
    <text evidence="1">Cofactor biosynthesis; adenosylcobalamin biosynthesis.</text>
</comment>
<gene>
    <name evidence="4" type="ORF">SAMN04488040_1053</name>
</gene>
<evidence type="ECO:0000313" key="4">
    <source>
        <dbReference type="EMBL" id="SFS57317.1"/>
    </source>
</evidence>
<dbReference type="PANTHER" id="PTHR36925">
    <property type="entry name" value="COBALT-PRECORRIN-6A REDUCTASE"/>
    <property type="match status" value="1"/>
</dbReference>
<dbReference type="InterPro" id="IPR003723">
    <property type="entry name" value="Precorrin-6x_reduct"/>
</dbReference>
<keyword evidence="3" id="KW-0560">Oxidoreductase</keyword>
<dbReference type="GO" id="GO:0009236">
    <property type="term" value="P:cobalamin biosynthetic process"/>
    <property type="evidence" value="ECO:0007669"/>
    <property type="project" value="UniProtKB-UniPathway"/>
</dbReference>
<dbReference type="AlphaFoldDB" id="A0A1I6QXV6"/>
<keyword evidence="2" id="KW-0169">Cobalamin biosynthesis</keyword>
<evidence type="ECO:0000256" key="2">
    <source>
        <dbReference type="ARBA" id="ARBA00022573"/>
    </source>
</evidence>
<keyword evidence="5" id="KW-1185">Reference proteome</keyword>
<name>A0A1I6QXV6_9RHOB</name>
<dbReference type="PANTHER" id="PTHR36925:SF1">
    <property type="entry name" value="COBALT-PRECORRIN-6A REDUCTASE"/>
    <property type="match status" value="1"/>
</dbReference>
<dbReference type="GO" id="GO:0016994">
    <property type="term" value="F:precorrin-6A reductase activity"/>
    <property type="evidence" value="ECO:0007669"/>
    <property type="project" value="InterPro"/>
</dbReference>
<evidence type="ECO:0000256" key="1">
    <source>
        <dbReference type="ARBA" id="ARBA00004953"/>
    </source>
</evidence>
<evidence type="ECO:0000313" key="5">
    <source>
        <dbReference type="Proteomes" id="UP000199239"/>
    </source>
</evidence>
<accession>A0A1I6QXV6</accession>
<dbReference type="Pfam" id="PF02571">
    <property type="entry name" value="CbiJ"/>
    <property type="match status" value="1"/>
</dbReference>
<protein>
    <submittedName>
        <fullName evidence="4">Precorrin-6A reductase</fullName>
    </submittedName>
</protein>
<proteinExistence type="predicted"/>
<dbReference type="STRING" id="394264.SAMN04488040_1053"/>
<reference evidence="5" key="1">
    <citation type="submission" date="2016-10" db="EMBL/GenBank/DDBJ databases">
        <authorList>
            <person name="Varghese N."/>
            <person name="Submissions S."/>
        </authorList>
    </citation>
    <scope>NUCLEOTIDE SEQUENCE [LARGE SCALE GENOMIC DNA]</scope>
    <source>
        <strain evidence="5">DSM 23422</strain>
    </source>
</reference>